<dbReference type="PROSITE" id="PS01180">
    <property type="entry name" value="CUB"/>
    <property type="match status" value="1"/>
</dbReference>
<feature type="region of interest" description="Disordered" evidence="6">
    <location>
        <begin position="268"/>
        <end position="403"/>
    </location>
</feature>
<dbReference type="Pfam" id="PF00431">
    <property type="entry name" value="CUB"/>
    <property type="match status" value="1"/>
</dbReference>
<feature type="domain" description="CUB" evidence="9">
    <location>
        <begin position="56"/>
        <end position="168"/>
    </location>
</feature>
<dbReference type="EMBL" id="CAWUFR010000344">
    <property type="protein sequence ID" value="CAK6976322.1"/>
    <property type="molecule type" value="Genomic_DNA"/>
</dbReference>
<keyword evidence="7" id="KW-0472">Membrane</keyword>
<dbReference type="SMART" id="SM00042">
    <property type="entry name" value="CUB"/>
    <property type="match status" value="1"/>
</dbReference>
<dbReference type="SUPFAM" id="SSF57196">
    <property type="entry name" value="EGF/Laminin"/>
    <property type="match status" value="1"/>
</dbReference>
<feature type="compositionally biased region" description="Polar residues" evidence="6">
    <location>
        <begin position="270"/>
        <end position="292"/>
    </location>
</feature>
<dbReference type="FunFam" id="2.10.25.10:FF:000038">
    <property type="entry name" value="Fibrillin 2"/>
    <property type="match status" value="1"/>
</dbReference>
<dbReference type="Gene3D" id="2.60.120.290">
    <property type="entry name" value="Spermadhesin, CUB domain"/>
    <property type="match status" value="1"/>
</dbReference>
<dbReference type="Pfam" id="PF07645">
    <property type="entry name" value="EGF_CA"/>
    <property type="match status" value="1"/>
</dbReference>
<reference evidence="11 12" key="1">
    <citation type="submission" date="2024-01" db="EMBL/GenBank/DDBJ databases">
        <authorList>
            <person name="Alioto T."/>
            <person name="Alioto T."/>
            <person name="Gomez Garrido J."/>
        </authorList>
    </citation>
    <scope>NUCLEOTIDE SEQUENCE [LARGE SCALE GENOMIC DNA]</scope>
</reference>
<name>A0AAV1Q0F0_SCOSC</name>
<evidence type="ECO:0000259" key="9">
    <source>
        <dbReference type="PROSITE" id="PS01180"/>
    </source>
</evidence>
<gene>
    <name evidence="11" type="ORF">FSCOSCO3_A000915</name>
</gene>
<feature type="transmembrane region" description="Helical" evidence="7">
    <location>
        <begin position="599"/>
        <end position="622"/>
    </location>
</feature>
<dbReference type="PROSITE" id="PS01187">
    <property type="entry name" value="EGF_CA"/>
    <property type="match status" value="1"/>
</dbReference>
<evidence type="ECO:0000313" key="11">
    <source>
        <dbReference type="EMBL" id="CAK6976322.1"/>
    </source>
</evidence>
<protein>
    <submittedName>
        <fullName evidence="11">Uncharacterized protein zgc:66455 isoform X2</fullName>
    </submittedName>
</protein>
<evidence type="ECO:0000256" key="1">
    <source>
        <dbReference type="ARBA" id="ARBA00022536"/>
    </source>
</evidence>
<evidence type="ECO:0000256" key="6">
    <source>
        <dbReference type="SAM" id="MobiDB-lite"/>
    </source>
</evidence>
<keyword evidence="12" id="KW-1185">Reference proteome</keyword>
<evidence type="ECO:0000256" key="4">
    <source>
        <dbReference type="ARBA" id="ARBA00023157"/>
    </source>
</evidence>
<sequence length="712" mass="78965">MSLKNSFTLKSVQLIYLLVFGIFWNHCDAQVNREEVGKPSDGPEGEDGAFFALQSCHQLLNANNGEFYSPDYLCSNPPLWCNWTIQVDPGKRIQLHLEDLTPDDACHFKLDQIHVDEPASHVGGHKVLQKCWQEAKYTSSSNTLHVVVLISGWPSRPYRGFYGRYQAFGPPVVYKPQEGFTGTDRKAETSLERLDFNEFGPVTPDEQLESDVLEQPSPVNSDVLYDYYDQSATMTPGLPWEATDAEVGKNDHLSSQNYSHVYPITAVPTLPSSTQGTLRSGRGATQTPSGQSDPDVHAASPQEQHDSPSHQPEPSPHTPTAIHRNTAVASTVPQEEAAVPDDTSLQSQSEEEMFADSSEQAAEGKNRMEVSQASDQHPSASETPEPDETEQMHPHPNMVEPLSDHRGKFAVNVRNHSEVPHLPGDHLFEVTVEMNFRPDLEENWDSQSRSLLTSVKALIVEQLETRMRMPMSVSTKRLKRLQKGVLYILWLQIAHGPNSPRDREVARSEMEGLVDLGVRFRGNHNEAVIMSVSAADVNECGTQLVLCDINADCENELGTYSCRCKPGFQDKSRLGSGGTVCVDVESSGCSSGLSAETKGVYVLFFLLSSLILMLLVAAGMLYHRHHRGAFLVRCHSCGSVSHPDPNNNNHHHHHRHYRADSDLPPPPPPVRGSSQGWAQVKERCPAVDLQLLRFSPLLPPDGYMEPQEGGKM</sequence>
<evidence type="ECO:0000313" key="12">
    <source>
        <dbReference type="Proteomes" id="UP001314229"/>
    </source>
</evidence>
<dbReference type="InterPro" id="IPR018097">
    <property type="entry name" value="EGF_Ca-bd_CS"/>
</dbReference>
<evidence type="ECO:0000256" key="2">
    <source>
        <dbReference type="ARBA" id="ARBA00022729"/>
    </source>
</evidence>
<proteinExistence type="predicted"/>
<dbReference type="PROSITE" id="PS00010">
    <property type="entry name" value="ASX_HYDROXYL"/>
    <property type="match status" value="1"/>
</dbReference>
<dbReference type="AlphaFoldDB" id="A0AAV1Q0F0"/>
<dbReference type="Gene3D" id="2.10.25.10">
    <property type="entry name" value="Laminin"/>
    <property type="match status" value="1"/>
</dbReference>
<dbReference type="InterPro" id="IPR000859">
    <property type="entry name" value="CUB_dom"/>
</dbReference>
<feature type="region of interest" description="Disordered" evidence="6">
    <location>
        <begin position="645"/>
        <end position="677"/>
    </location>
</feature>
<dbReference type="InterPro" id="IPR035914">
    <property type="entry name" value="Sperma_CUB_dom_sf"/>
</dbReference>
<dbReference type="InterPro" id="IPR049883">
    <property type="entry name" value="NOTCH1_EGF-like"/>
</dbReference>
<feature type="chain" id="PRO_5044010351" evidence="8">
    <location>
        <begin position="30"/>
        <end position="712"/>
    </location>
</feature>
<keyword evidence="4" id="KW-1015">Disulfide bond</keyword>
<evidence type="ECO:0000256" key="3">
    <source>
        <dbReference type="ARBA" id="ARBA00022737"/>
    </source>
</evidence>
<evidence type="ECO:0000256" key="8">
    <source>
        <dbReference type="SAM" id="SignalP"/>
    </source>
</evidence>
<keyword evidence="7" id="KW-0812">Transmembrane</keyword>
<feature type="compositionally biased region" description="Polar residues" evidence="6">
    <location>
        <begin position="369"/>
        <end position="382"/>
    </location>
</feature>
<dbReference type="CDD" id="cd00041">
    <property type="entry name" value="CUB"/>
    <property type="match status" value="1"/>
</dbReference>
<dbReference type="PROSITE" id="PS50026">
    <property type="entry name" value="EGF_3"/>
    <property type="match status" value="1"/>
</dbReference>
<keyword evidence="3" id="KW-0677">Repeat</keyword>
<accession>A0AAV1Q0F0</accession>
<feature type="signal peptide" evidence="8">
    <location>
        <begin position="1"/>
        <end position="29"/>
    </location>
</feature>
<keyword evidence="2 8" id="KW-0732">Signal</keyword>
<dbReference type="Proteomes" id="UP001314229">
    <property type="component" value="Unassembled WGS sequence"/>
</dbReference>
<evidence type="ECO:0000256" key="7">
    <source>
        <dbReference type="SAM" id="Phobius"/>
    </source>
</evidence>
<dbReference type="SUPFAM" id="SSF49854">
    <property type="entry name" value="Spermadhesin, CUB domain"/>
    <property type="match status" value="1"/>
</dbReference>
<feature type="domain" description="EGF-like" evidence="10">
    <location>
        <begin position="536"/>
        <end position="574"/>
    </location>
</feature>
<keyword evidence="1 5" id="KW-0245">EGF-like domain</keyword>
<dbReference type="InterPro" id="IPR001881">
    <property type="entry name" value="EGF-like_Ca-bd_dom"/>
</dbReference>
<dbReference type="GO" id="GO:0030855">
    <property type="term" value="P:epithelial cell differentiation"/>
    <property type="evidence" value="ECO:0007669"/>
    <property type="project" value="UniProtKB-ARBA"/>
</dbReference>
<comment type="caution">
    <text evidence="11">The sequence shown here is derived from an EMBL/GenBank/DDBJ whole genome shotgun (WGS) entry which is preliminary data.</text>
</comment>
<dbReference type="GO" id="GO:0005509">
    <property type="term" value="F:calcium ion binding"/>
    <property type="evidence" value="ECO:0007669"/>
    <property type="project" value="InterPro"/>
</dbReference>
<dbReference type="SMART" id="SM00179">
    <property type="entry name" value="EGF_CA"/>
    <property type="match status" value="1"/>
</dbReference>
<dbReference type="InterPro" id="IPR000742">
    <property type="entry name" value="EGF"/>
</dbReference>
<comment type="caution">
    <text evidence="5">Lacks conserved residue(s) required for the propagation of feature annotation.</text>
</comment>
<evidence type="ECO:0000256" key="5">
    <source>
        <dbReference type="PROSITE-ProRule" id="PRU00076"/>
    </source>
</evidence>
<dbReference type="InterPro" id="IPR000152">
    <property type="entry name" value="EGF-type_Asp/Asn_hydroxyl_site"/>
</dbReference>
<organism evidence="11 12">
    <name type="scientific">Scomber scombrus</name>
    <name type="common">Atlantic mackerel</name>
    <name type="synonym">Scomber vernalis</name>
    <dbReference type="NCBI Taxonomy" id="13677"/>
    <lineage>
        <taxon>Eukaryota</taxon>
        <taxon>Metazoa</taxon>
        <taxon>Chordata</taxon>
        <taxon>Craniata</taxon>
        <taxon>Vertebrata</taxon>
        <taxon>Euteleostomi</taxon>
        <taxon>Actinopterygii</taxon>
        <taxon>Neopterygii</taxon>
        <taxon>Teleostei</taxon>
        <taxon>Neoteleostei</taxon>
        <taxon>Acanthomorphata</taxon>
        <taxon>Pelagiaria</taxon>
        <taxon>Scombriformes</taxon>
        <taxon>Scombridae</taxon>
        <taxon>Scomber</taxon>
    </lineage>
</organism>
<keyword evidence="7" id="KW-1133">Transmembrane helix</keyword>
<dbReference type="SMART" id="SM00181">
    <property type="entry name" value="EGF"/>
    <property type="match status" value="1"/>
</dbReference>
<evidence type="ECO:0000259" key="10">
    <source>
        <dbReference type="PROSITE" id="PS50026"/>
    </source>
</evidence>
<dbReference type="CDD" id="cd00054">
    <property type="entry name" value="EGF_CA"/>
    <property type="match status" value="1"/>
</dbReference>